<protein>
    <recommendedName>
        <fullName evidence="1">2EXR domain-containing protein</fullName>
    </recommendedName>
</protein>
<dbReference type="InterPro" id="IPR045518">
    <property type="entry name" value="2EXR"/>
</dbReference>
<gene>
    <name evidence="2" type="ORF">N7494_003815</name>
</gene>
<dbReference type="EMBL" id="JAQIZZ010000003">
    <property type="protein sequence ID" value="KAJ5546230.1"/>
    <property type="molecule type" value="Genomic_DNA"/>
</dbReference>
<dbReference type="PANTHER" id="PTHR35910">
    <property type="entry name" value="2EXR DOMAIN-CONTAINING PROTEIN"/>
    <property type="match status" value="1"/>
</dbReference>
<sequence length="416" mass="48924">MHDQAIVPQQPHLEIFNSLKEGPREDRQFYLFPLLPTEIRFAIWEYALQHRRIIRINFLILDEAKFNDGPMLRYNESCATALYGSQIFNKLFRINGESRKVAQAFYRVQFPCLFQNVLGDMVPRTCYINPEYDTLQFDVKKPFPWAFIDFLYQLKKDYDPLHIGLLSLALDKPSLLNIQHFTTQEYSKNSSLEAMPAFLETIIQLRELYFVGTQSARQIFNSTVPACDWPHFNRALPIKAATCTFTILPRDPRSIHQDLSNLYLGENPRDMVDAWREILRVMKIWPAKINYQFLLAFQPPSQVQISNREDAAEWLRSEDEEWRGEWRLGSEIRNGNWALRYWEYTDRIDECEIGALHERNHGENLEKAVKPAFGFWLFQLKTICNWPDDPDGESFEWPEVCSLAEEWPALALSSLP</sequence>
<proteinExistence type="predicted"/>
<dbReference type="Proteomes" id="UP001220324">
    <property type="component" value="Unassembled WGS sequence"/>
</dbReference>
<dbReference type="AlphaFoldDB" id="A0AAD6CZF1"/>
<evidence type="ECO:0000313" key="3">
    <source>
        <dbReference type="Proteomes" id="UP001220324"/>
    </source>
</evidence>
<reference evidence="2 3" key="1">
    <citation type="journal article" date="2023" name="IMA Fungus">
        <title>Comparative genomic study of the Penicillium genus elucidates a diverse pangenome and 15 lateral gene transfer events.</title>
        <authorList>
            <person name="Petersen C."/>
            <person name="Sorensen T."/>
            <person name="Nielsen M.R."/>
            <person name="Sondergaard T.E."/>
            <person name="Sorensen J.L."/>
            <person name="Fitzpatrick D.A."/>
            <person name="Frisvad J.C."/>
            <person name="Nielsen K.L."/>
        </authorList>
    </citation>
    <scope>NUCLEOTIDE SEQUENCE [LARGE SCALE GENOMIC DNA]</scope>
    <source>
        <strain evidence="2 3">IBT 35679</strain>
    </source>
</reference>
<evidence type="ECO:0000313" key="2">
    <source>
        <dbReference type="EMBL" id="KAJ5546230.1"/>
    </source>
</evidence>
<name>A0AAD6CZF1_9EURO</name>
<dbReference type="Pfam" id="PF20150">
    <property type="entry name" value="2EXR"/>
    <property type="match status" value="1"/>
</dbReference>
<evidence type="ECO:0000259" key="1">
    <source>
        <dbReference type="Pfam" id="PF20150"/>
    </source>
</evidence>
<keyword evidence="3" id="KW-1185">Reference proteome</keyword>
<accession>A0AAD6CZF1</accession>
<organism evidence="2 3">
    <name type="scientific">Penicillium frequentans</name>
    <dbReference type="NCBI Taxonomy" id="3151616"/>
    <lineage>
        <taxon>Eukaryota</taxon>
        <taxon>Fungi</taxon>
        <taxon>Dikarya</taxon>
        <taxon>Ascomycota</taxon>
        <taxon>Pezizomycotina</taxon>
        <taxon>Eurotiomycetes</taxon>
        <taxon>Eurotiomycetidae</taxon>
        <taxon>Eurotiales</taxon>
        <taxon>Aspergillaceae</taxon>
        <taxon>Penicillium</taxon>
    </lineage>
</organism>
<dbReference type="PANTHER" id="PTHR35910:SF6">
    <property type="entry name" value="2EXR DOMAIN-CONTAINING PROTEIN"/>
    <property type="match status" value="1"/>
</dbReference>
<feature type="domain" description="2EXR" evidence="1">
    <location>
        <begin position="29"/>
        <end position="135"/>
    </location>
</feature>
<comment type="caution">
    <text evidence="2">The sequence shown here is derived from an EMBL/GenBank/DDBJ whole genome shotgun (WGS) entry which is preliminary data.</text>
</comment>